<dbReference type="EMBL" id="BT054678">
    <property type="protein sequence ID" value="ACL53285.1"/>
    <property type="molecule type" value="mRNA"/>
</dbReference>
<proteinExistence type="evidence at transcript level"/>
<protein>
    <submittedName>
        <fullName evidence="1">Uncharacterized protein</fullName>
    </submittedName>
</protein>
<accession>B7ZZD6</accession>
<reference evidence="1" key="1">
    <citation type="journal article" date="2009" name="PLoS Genet.">
        <title>Sequencing, mapping, and analysis of 27,455 maize full-length cDNAs.</title>
        <authorList>
            <person name="Soderlund C."/>
            <person name="Descour A."/>
            <person name="Kudrna D."/>
            <person name="Bomhoff M."/>
            <person name="Boyd L."/>
            <person name="Currie J."/>
            <person name="Angelova A."/>
            <person name="Collura K."/>
            <person name="Wissotski M."/>
            <person name="Ashley E."/>
            <person name="Morrow D."/>
            <person name="Fernandes J."/>
            <person name="Walbot V."/>
            <person name="Yu Y."/>
        </authorList>
    </citation>
    <scope>NUCLEOTIDE SEQUENCE</scope>
    <source>
        <strain evidence="1">B73</strain>
    </source>
</reference>
<organism evidence="1">
    <name type="scientific">Zea mays</name>
    <name type="common">Maize</name>
    <dbReference type="NCBI Taxonomy" id="4577"/>
    <lineage>
        <taxon>Eukaryota</taxon>
        <taxon>Viridiplantae</taxon>
        <taxon>Streptophyta</taxon>
        <taxon>Embryophyta</taxon>
        <taxon>Tracheophyta</taxon>
        <taxon>Spermatophyta</taxon>
        <taxon>Magnoliopsida</taxon>
        <taxon>Liliopsida</taxon>
        <taxon>Poales</taxon>
        <taxon>Poaceae</taxon>
        <taxon>PACMAD clade</taxon>
        <taxon>Panicoideae</taxon>
        <taxon>Andropogonodae</taxon>
        <taxon>Andropogoneae</taxon>
        <taxon>Tripsacinae</taxon>
        <taxon>Zea</taxon>
    </lineage>
</organism>
<dbReference type="AlphaFoldDB" id="B7ZZD6"/>
<sequence>MHMVHNCIVCPYDQSRYAAQTQNHEKHITDAQLTDPSPLLEPVLLALVEEVGLGATEVDDLGAPVPVLLLLRALLAVVGVRDAHAAADDAPPLERPVVALVADADQRARPHVRVADDALAVALLAQPPDGDAGLLPAHDQVRVVLRHASNVNPA</sequence>
<reference evidence="1" key="2">
    <citation type="submission" date="2012-06" db="EMBL/GenBank/DDBJ databases">
        <authorList>
            <person name="Yu Y."/>
            <person name="Currie J."/>
            <person name="Lomeli R."/>
            <person name="Angelova A."/>
            <person name="Collura K."/>
            <person name="Wissotski M."/>
            <person name="Campos D."/>
            <person name="Kudrna D."/>
            <person name="Golser W."/>
            <person name="Ashely E."/>
            <person name="Descour A."/>
            <person name="Fernandes J."/>
            <person name="Soderlund C."/>
            <person name="Walbot V."/>
        </authorList>
    </citation>
    <scope>NUCLEOTIDE SEQUENCE</scope>
    <source>
        <strain evidence="1">B73</strain>
    </source>
</reference>
<name>B7ZZD6_MAIZE</name>
<evidence type="ECO:0000313" key="1">
    <source>
        <dbReference type="EMBL" id="ACL53285.1"/>
    </source>
</evidence>